<feature type="region of interest" description="Disordered" evidence="9">
    <location>
        <begin position="844"/>
        <end position="877"/>
    </location>
</feature>
<feature type="compositionally biased region" description="Basic and acidic residues" evidence="9">
    <location>
        <begin position="613"/>
        <end position="626"/>
    </location>
</feature>
<evidence type="ECO:0000256" key="11">
    <source>
        <dbReference type="SAM" id="SignalP"/>
    </source>
</evidence>
<feature type="compositionally biased region" description="Polar residues" evidence="9">
    <location>
        <begin position="558"/>
        <end position="570"/>
    </location>
</feature>
<feature type="region of interest" description="Disordered" evidence="9">
    <location>
        <begin position="551"/>
        <end position="627"/>
    </location>
</feature>
<feature type="region of interest" description="Disordered" evidence="9">
    <location>
        <begin position="451"/>
        <end position="474"/>
    </location>
</feature>
<keyword evidence="7 10" id="KW-0472">Membrane</keyword>
<evidence type="ECO:0000256" key="10">
    <source>
        <dbReference type="SAM" id="Phobius"/>
    </source>
</evidence>
<evidence type="ECO:0000256" key="8">
    <source>
        <dbReference type="PROSITE-ProRule" id="PRU00175"/>
    </source>
</evidence>
<evidence type="ECO:0000313" key="14">
    <source>
        <dbReference type="Proteomes" id="UP000075920"/>
    </source>
</evidence>
<dbReference type="PROSITE" id="PS50089">
    <property type="entry name" value="ZF_RING_2"/>
    <property type="match status" value="1"/>
</dbReference>
<keyword evidence="3" id="KW-0479">Metal-binding</keyword>
<reference evidence="14" key="1">
    <citation type="submission" date="2013-03" db="EMBL/GenBank/DDBJ databases">
        <title>The Genome Sequence of Anopheles minimus MINIMUS1.</title>
        <authorList>
            <consortium name="The Broad Institute Genomics Platform"/>
            <person name="Neafsey D.E."/>
            <person name="Walton C."/>
            <person name="Walker B."/>
            <person name="Young S.K."/>
            <person name="Zeng Q."/>
            <person name="Gargeya S."/>
            <person name="Fitzgerald M."/>
            <person name="Haas B."/>
            <person name="Abouelleil A."/>
            <person name="Allen A.W."/>
            <person name="Alvarado L."/>
            <person name="Arachchi H.M."/>
            <person name="Berlin A.M."/>
            <person name="Chapman S.B."/>
            <person name="Gainer-Dewar J."/>
            <person name="Goldberg J."/>
            <person name="Griggs A."/>
            <person name="Gujja S."/>
            <person name="Hansen M."/>
            <person name="Howarth C."/>
            <person name="Imamovic A."/>
            <person name="Ireland A."/>
            <person name="Larimer J."/>
            <person name="McCowan C."/>
            <person name="Murphy C."/>
            <person name="Pearson M."/>
            <person name="Poon T.W."/>
            <person name="Priest M."/>
            <person name="Roberts A."/>
            <person name="Saif S."/>
            <person name="Shea T."/>
            <person name="Sisk P."/>
            <person name="Sykes S."/>
            <person name="Wortman J."/>
            <person name="Nusbaum C."/>
            <person name="Birren B."/>
        </authorList>
    </citation>
    <scope>NUCLEOTIDE SEQUENCE [LARGE SCALE GENOMIC DNA]</scope>
    <source>
        <strain evidence="14">MINIMUS1</strain>
    </source>
</reference>
<dbReference type="CDD" id="cd02122">
    <property type="entry name" value="PA_GRAIL_like"/>
    <property type="match status" value="1"/>
</dbReference>
<evidence type="ECO:0000256" key="3">
    <source>
        <dbReference type="ARBA" id="ARBA00022723"/>
    </source>
</evidence>
<dbReference type="Pfam" id="PF13639">
    <property type="entry name" value="zf-RING_2"/>
    <property type="match status" value="1"/>
</dbReference>
<dbReference type="PANTHER" id="PTHR46539">
    <property type="entry name" value="E3 UBIQUITIN-PROTEIN LIGASE ATL42"/>
    <property type="match status" value="1"/>
</dbReference>
<feature type="transmembrane region" description="Helical" evidence="10">
    <location>
        <begin position="231"/>
        <end position="254"/>
    </location>
</feature>
<dbReference type="Pfam" id="PF02225">
    <property type="entry name" value="PA"/>
    <property type="match status" value="1"/>
</dbReference>
<dbReference type="FunFam" id="3.30.40.10:FF:000009">
    <property type="entry name" value="E3 ubiquitin-protein ligase RNF130"/>
    <property type="match status" value="1"/>
</dbReference>
<reference evidence="13" key="2">
    <citation type="submission" date="2020-05" db="UniProtKB">
        <authorList>
            <consortium name="EnsemblMetazoa"/>
        </authorList>
    </citation>
    <scope>IDENTIFICATION</scope>
    <source>
        <strain evidence="13">MINIMUS1</strain>
    </source>
</reference>
<evidence type="ECO:0000256" key="9">
    <source>
        <dbReference type="SAM" id="MobiDB-lite"/>
    </source>
</evidence>
<feature type="region of interest" description="Disordered" evidence="9">
    <location>
        <begin position="491"/>
        <end position="523"/>
    </location>
</feature>
<dbReference type="PANTHER" id="PTHR46539:SF23">
    <property type="entry name" value="RING-TYPE DOMAIN-CONTAINING PROTEIN"/>
    <property type="match status" value="1"/>
</dbReference>
<feature type="compositionally biased region" description="Low complexity" evidence="9">
    <location>
        <begin position="577"/>
        <end position="588"/>
    </location>
</feature>
<evidence type="ECO:0000256" key="4">
    <source>
        <dbReference type="ARBA" id="ARBA00022771"/>
    </source>
</evidence>
<dbReference type="GO" id="GO:0008270">
    <property type="term" value="F:zinc ion binding"/>
    <property type="evidence" value="ECO:0007669"/>
    <property type="project" value="UniProtKB-KW"/>
</dbReference>
<name>A0A182W877_9DIPT</name>
<dbReference type="SMART" id="SM00184">
    <property type="entry name" value="RING"/>
    <property type="match status" value="1"/>
</dbReference>
<feature type="compositionally biased region" description="Acidic residues" evidence="9">
    <location>
        <begin position="844"/>
        <end position="857"/>
    </location>
</feature>
<comment type="subcellular location">
    <subcellularLocation>
        <location evidence="1">Membrane</location>
        <topology evidence="1">Single-pass membrane protein</topology>
    </subcellularLocation>
</comment>
<evidence type="ECO:0000256" key="5">
    <source>
        <dbReference type="ARBA" id="ARBA00022833"/>
    </source>
</evidence>
<evidence type="ECO:0000256" key="2">
    <source>
        <dbReference type="ARBA" id="ARBA00022692"/>
    </source>
</evidence>
<dbReference type="InterPro" id="IPR003137">
    <property type="entry name" value="PA_domain"/>
</dbReference>
<feature type="domain" description="RING-type" evidence="12">
    <location>
        <begin position="298"/>
        <end position="339"/>
    </location>
</feature>
<dbReference type="GO" id="GO:0016020">
    <property type="term" value="C:membrane"/>
    <property type="evidence" value="ECO:0007669"/>
    <property type="project" value="UniProtKB-SubCell"/>
</dbReference>
<keyword evidence="4 8" id="KW-0863">Zinc-finger</keyword>
<keyword evidence="11" id="KW-0732">Signal</keyword>
<organism evidence="13 14">
    <name type="scientific">Anopheles minimus</name>
    <dbReference type="NCBI Taxonomy" id="112268"/>
    <lineage>
        <taxon>Eukaryota</taxon>
        <taxon>Metazoa</taxon>
        <taxon>Ecdysozoa</taxon>
        <taxon>Arthropoda</taxon>
        <taxon>Hexapoda</taxon>
        <taxon>Insecta</taxon>
        <taxon>Pterygota</taxon>
        <taxon>Neoptera</taxon>
        <taxon>Endopterygota</taxon>
        <taxon>Diptera</taxon>
        <taxon>Nematocera</taxon>
        <taxon>Culicoidea</taxon>
        <taxon>Culicidae</taxon>
        <taxon>Anophelinae</taxon>
        <taxon>Anopheles</taxon>
    </lineage>
</organism>
<dbReference type="SUPFAM" id="SSF52025">
    <property type="entry name" value="PA domain"/>
    <property type="match status" value="1"/>
</dbReference>
<dbReference type="InterPro" id="IPR013083">
    <property type="entry name" value="Znf_RING/FYVE/PHD"/>
</dbReference>
<evidence type="ECO:0000256" key="1">
    <source>
        <dbReference type="ARBA" id="ARBA00004167"/>
    </source>
</evidence>
<feature type="compositionally biased region" description="Polar residues" evidence="9">
    <location>
        <begin position="394"/>
        <end position="409"/>
    </location>
</feature>
<keyword evidence="5" id="KW-0862">Zinc</keyword>
<proteinExistence type="predicted"/>
<dbReference type="VEuPathDB" id="VectorBase:AMIN006551"/>
<evidence type="ECO:0000256" key="7">
    <source>
        <dbReference type="ARBA" id="ARBA00023136"/>
    </source>
</evidence>
<dbReference type="Gene3D" id="3.50.30.30">
    <property type="match status" value="1"/>
</dbReference>
<dbReference type="SUPFAM" id="SSF57850">
    <property type="entry name" value="RING/U-box"/>
    <property type="match status" value="1"/>
</dbReference>
<feature type="compositionally biased region" description="Basic and acidic residues" evidence="9">
    <location>
        <begin position="693"/>
        <end position="705"/>
    </location>
</feature>
<feature type="compositionally biased region" description="Polar residues" evidence="9">
    <location>
        <begin position="708"/>
        <end position="729"/>
    </location>
</feature>
<dbReference type="EnsemblMetazoa" id="AMIN006551-RA">
    <property type="protein sequence ID" value="AMIN006551-PA"/>
    <property type="gene ID" value="AMIN006551"/>
</dbReference>
<feature type="compositionally biased region" description="Polar residues" evidence="9">
    <location>
        <begin position="661"/>
        <end position="670"/>
    </location>
</feature>
<evidence type="ECO:0000259" key="12">
    <source>
        <dbReference type="PROSITE" id="PS50089"/>
    </source>
</evidence>
<keyword evidence="14" id="KW-1185">Reference proteome</keyword>
<dbReference type="InterPro" id="IPR046450">
    <property type="entry name" value="PA_dom_sf"/>
</dbReference>
<feature type="compositionally biased region" description="Low complexity" evidence="9">
    <location>
        <begin position="504"/>
        <end position="522"/>
    </location>
</feature>
<dbReference type="STRING" id="112268.A0A182W877"/>
<dbReference type="Gene3D" id="3.30.40.10">
    <property type="entry name" value="Zinc/RING finger domain, C3HC4 (zinc finger)"/>
    <property type="match status" value="1"/>
</dbReference>
<feature type="region of interest" description="Disordered" evidence="9">
    <location>
        <begin position="371"/>
        <end position="409"/>
    </location>
</feature>
<feature type="compositionally biased region" description="Polar residues" evidence="9">
    <location>
        <begin position="600"/>
        <end position="611"/>
    </location>
</feature>
<feature type="signal peptide" evidence="11">
    <location>
        <begin position="1"/>
        <end position="26"/>
    </location>
</feature>
<evidence type="ECO:0000256" key="6">
    <source>
        <dbReference type="ARBA" id="ARBA00022989"/>
    </source>
</evidence>
<dbReference type="InterPro" id="IPR001841">
    <property type="entry name" value="Znf_RING"/>
</dbReference>
<feature type="chain" id="PRO_5008140918" description="RING-type domain-containing protein" evidence="11">
    <location>
        <begin position="27"/>
        <end position="877"/>
    </location>
</feature>
<feature type="region of interest" description="Disordered" evidence="9">
    <location>
        <begin position="661"/>
        <end position="729"/>
    </location>
</feature>
<sequence length="877" mass="96355">MMSALSHQVNMNNFLSLLVGASLVAANSSPSHDIASLSQPTEFSNGVSSFALPAEERMAIESFTLAYLNYSYTGSDGRLVEIGGNESAKYGEGRVLNRSGILVHICNSANRSDHTGCYKHWGGTLGDPIPVHGVPWIALLRRGGCNFEDKVKHAFEHSAAGVIIYNDRDDSKLEKMKINDKERNITAVFTTKAVGMELIEILEVHKYDVQMRIIEGSRQFRTLGNINRTSVLFVSISFIVLMIISLVWLVFYYVQRFRYLQTKDKQSKRLCSVAKRIIAKIPTKSIKSDDKEIDNDCCAICIEPYKVTDIIRVLPCKHEFHKVCIDPWLLEHRTCPMCKMDILKHYGFVVGSSSSNQINSAIAEYLNVAPPPPPSNTSTITTSSIASTEDSSRRVSWSTGAGMAPTTSATVDGSVPATLFGNNYIDGRNGGTSVGQLTDIVTIIINIDDNESSTGRDDAIVGGSSGTSGGGSNSRMGVLCDLSTHDDVNCSGASTSSNDRDNSNCDSNNANSSDNNESNSDSHLINKQKSTFTGSQESILQLDMDMEEGDLIDDRSSTDGGYQRRNSVSPLPQIRASNENQMSRSSSDSDSEQEHEDCVTPQSSGRRSAQGRNKRDSQRQHEKPQQDGDICVGCLAAALNKKQKNNEKTTVQEDVDSDSFTIEENGSKSLPATLKKYKGNHSTGSCRGMNPPDHYHPYPYHDKRGSRVYQNQQSQNSVPEEQHSSQSSNLPFKFYKTECGQPRKVRTPLRNIIPQSISAPCDTDSSLRVCIHGGLEQNFSEAPTSKTGALHANAESGELAEVHISHRPIDAKRRCSLSRNSSCSSGDRKDVVTCEALKIAIDYSNEEDVSDETEPNSDNDLIIRRSERGDEKETRKK</sequence>
<keyword evidence="2 10" id="KW-0812">Transmembrane</keyword>
<dbReference type="CDD" id="cd16668">
    <property type="entry name" value="RING-H2_RNF130-like"/>
    <property type="match status" value="1"/>
</dbReference>
<accession>A0A182W877</accession>
<feature type="compositionally biased region" description="Low complexity" evidence="9">
    <location>
        <begin position="376"/>
        <end position="388"/>
    </location>
</feature>
<feature type="compositionally biased region" description="Gly residues" evidence="9">
    <location>
        <begin position="463"/>
        <end position="472"/>
    </location>
</feature>
<dbReference type="AlphaFoldDB" id="A0A182W877"/>
<dbReference type="Proteomes" id="UP000075920">
    <property type="component" value="Unassembled WGS sequence"/>
</dbReference>
<feature type="compositionally biased region" description="Basic and acidic residues" evidence="9">
    <location>
        <begin position="861"/>
        <end position="877"/>
    </location>
</feature>
<evidence type="ECO:0000313" key="13">
    <source>
        <dbReference type="EnsemblMetazoa" id="AMIN006551-PA"/>
    </source>
</evidence>
<keyword evidence="6 10" id="KW-1133">Transmembrane helix</keyword>
<protein>
    <recommendedName>
        <fullName evidence="12">RING-type domain-containing protein</fullName>
    </recommendedName>
</protein>